<organism evidence="4">
    <name type="scientific">uncultured Caudovirales phage</name>
    <dbReference type="NCBI Taxonomy" id="2100421"/>
    <lineage>
        <taxon>Viruses</taxon>
        <taxon>Duplodnaviria</taxon>
        <taxon>Heunggongvirae</taxon>
        <taxon>Uroviricota</taxon>
        <taxon>Caudoviricetes</taxon>
        <taxon>Peduoviridae</taxon>
        <taxon>Maltschvirus</taxon>
        <taxon>Maltschvirus maltsch</taxon>
    </lineage>
</organism>
<dbReference type="EMBL" id="LR797292">
    <property type="protein sequence ID" value="CAB4200436.1"/>
    <property type="molecule type" value="Genomic_DNA"/>
</dbReference>
<evidence type="ECO:0000313" key="2">
    <source>
        <dbReference type="EMBL" id="CAB4187601.1"/>
    </source>
</evidence>
<sequence>MLGIDKPLSDQAWDFGKAAGNAAVGAVKGLWNVAPIPQSLGGSGVIEGPVGAVTGLARAHADQYQKAKQAEREGRNWEMAGHSVAAALPGIGPWAASIGERAGTGDVAGAAGEMFGGALMGEAVPLAYRGAKAVRASQAAKVPGKIEGELLMAVPATKAAPYTPQDLRAAKPYVNAQHEVAPVTTVRAFKEALDSSIGDIESRVTGYLDAFPTARVDPGIRTSVAQALKDHPRADFAMQGLKELDTLSPSGAKTLKELDAIRAQLNAENRAVRKRNNYDQATARKTDPGFAAREVAAQKIRDSIYDYLEARGVQGVRQLRRDEGSLIKVRNAAERQSFAGQRPVPGSRDPGLVRRTIANAIDKGSTATGAFFGGPAGAVVGSTVGQDLSALVRGGRKTRDELIARAFNRADDGRPTFPQVPPQPPVAGLLPPRVIEGEIVEPSVPRADYVNAERVRPTMELPAALPQRPVRVTPPPDASGPIAPTLPTNAGQPPLRVVPPSVGQLVMVNGQQVRILSVNRKTGTFEAVPASGAKR</sequence>
<dbReference type="EMBL" id="LR797469">
    <property type="protein sequence ID" value="CAB4218870.1"/>
    <property type="molecule type" value="Genomic_DNA"/>
</dbReference>
<evidence type="ECO:0000313" key="3">
    <source>
        <dbReference type="EMBL" id="CAB4200436.1"/>
    </source>
</evidence>
<name>A0A6J5SUE6_9CAUD</name>
<gene>
    <name evidence="2" type="ORF">UFOVP1154_55</name>
    <name evidence="3" type="ORF">UFOVP1341_38</name>
    <name evidence="4" type="ORF">UFOVP1601_45</name>
</gene>
<proteinExistence type="predicted"/>
<protein>
    <submittedName>
        <fullName evidence="4">Uncharacterized protein</fullName>
    </submittedName>
</protein>
<reference evidence="4" key="1">
    <citation type="submission" date="2020-05" db="EMBL/GenBank/DDBJ databases">
        <authorList>
            <person name="Chiriac C."/>
            <person name="Salcher M."/>
            <person name="Ghai R."/>
            <person name="Kavagutti S V."/>
        </authorList>
    </citation>
    <scope>NUCLEOTIDE SEQUENCE</scope>
</reference>
<evidence type="ECO:0000313" key="4">
    <source>
        <dbReference type="EMBL" id="CAB4218870.1"/>
    </source>
</evidence>
<accession>A0A6J5SUE6</accession>
<evidence type="ECO:0000256" key="1">
    <source>
        <dbReference type="SAM" id="MobiDB-lite"/>
    </source>
</evidence>
<dbReference type="EMBL" id="LR797107">
    <property type="protein sequence ID" value="CAB4187601.1"/>
    <property type="molecule type" value="Genomic_DNA"/>
</dbReference>
<feature type="region of interest" description="Disordered" evidence="1">
    <location>
        <begin position="475"/>
        <end position="494"/>
    </location>
</feature>